<dbReference type="OrthoDB" id="9850526at2"/>
<evidence type="ECO:0000313" key="2">
    <source>
        <dbReference type="Proteomes" id="UP000318102"/>
    </source>
</evidence>
<accession>A0A559IE96</accession>
<dbReference type="RefSeq" id="WP_144994704.1">
    <property type="nucleotide sequence ID" value="NZ_VNJK01000006.1"/>
</dbReference>
<proteinExistence type="predicted"/>
<protein>
    <submittedName>
        <fullName evidence="1">Uncharacterized protein</fullName>
    </submittedName>
</protein>
<sequence>MSKQMTKKQAIDLLATLTFISMSKNGEEVIEALGLTEEQTDKMMRVVVSLFNNNEVEANKFIVKEMRKLLKKLDVHDDTDAKERTFKGVDNQ</sequence>
<comment type="caution">
    <text evidence="1">The sequence shown here is derived from an EMBL/GenBank/DDBJ whole genome shotgun (WGS) entry which is preliminary data.</text>
</comment>
<reference evidence="1 2" key="1">
    <citation type="submission" date="2019-07" db="EMBL/GenBank/DDBJ databases">
        <authorList>
            <person name="Kim J."/>
        </authorList>
    </citation>
    <scope>NUCLEOTIDE SEQUENCE [LARGE SCALE GENOMIC DNA]</scope>
    <source>
        <strain evidence="1 2">N4</strain>
    </source>
</reference>
<dbReference type="EMBL" id="VNJK01000006">
    <property type="protein sequence ID" value="TVX85981.1"/>
    <property type="molecule type" value="Genomic_DNA"/>
</dbReference>
<organism evidence="1 2">
    <name type="scientific">Paenibacillus agilis</name>
    <dbReference type="NCBI Taxonomy" id="3020863"/>
    <lineage>
        <taxon>Bacteria</taxon>
        <taxon>Bacillati</taxon>
        <taxon>Bacillota</taxon>
        <taxon>Bacilli</taxon>
        <taxon>Bacillales</taxon>
        <taxon>Paenibacillaceae</taxon>
        <taxon>Paenibacillus</taxon>
    </lineage>
</organism>
<name>A0A559IE96_9BACL</name>
<dbReference type="AlphaFoldDB" id="A0A559IE96"/>
<keyword evidence="2" id="KW-1185">Reference proteome</keyword>
<gene>
    <name evidence="1" type="ORF">FPZ44_23820</name>
</gene>
<evidence type="ECO:0000313" key="1">
    <source>
        <dbReference type="EMBL" id="TVX85981.1"/>
    </source>
</evidence>
<dbReference type="Proteomes" id="UP000318102">
    <property type="component" value="Unassembled WGS sequence"/>
</dbReference>